<comment type="caution">
    <text evidence="1">The sequence shown here is derived from an EMBL/GenBank/DDBJ whole genome shotgun (WGS) entry which is preliminary data.</text>
</comment>
<dbReference type="EMBL" id="BMAU01021418">
    <property type="protein sequence ID" value="GFY33782.1"/>
    <property type="molecule type" value="Genomic_DNA"/>
</dbReference>
<dbReference type="Proteomes" id="UP000887159">
    <property type="component" value="Unassembled WGS sequence"/>
</dbReference>
<proteinExistence type="predicted"/>
<gene>
    <name evidence="1" type="primary">NCL1_60833</name>
    <name evidence="1" type="ORF">TNCV_4594941</name>
</gene>
<reference evidence="1" key="1">
    <citation type="submission" date="2020-08" db="EMBL/GenBank/DDBJ databases">
        <title>Multicomponent nature underlies the extraordinary mechanical properties of spider dragline silk.</title>
        <authorList>
            <person name="Kono N."/>
            <person name="Nakamura H."/>
            <person name="Mori M."/>
            <person name="Yoshida Y."/>
            <person name="Ohtoshi R."/>
            <person name="Malay A.D."/>
            <person name="Moran D.A.P."/>
            <person name="Tomita M."/>
            <person name="Numata K."/>
            <person name="Arakawa K."/>
        </authorList>
    </citation>
    <scope>NUCLEOTIDE SEQUENCE</scope>
</reference>
<evidence type="ECO:0000313" key="2">
    <source>
        <dbReference type="Proteomes" id="UP000887159"/>
    </source>
</evidence>
<organism evidence="1 2">
    <name type="scientific">Trichonephila clavipes</name>
    <name type="common">Golden silk orbweaver</name>
    <name type="synonym">Nephila clavipes</name>
    <dbReference type="NCBI Taxonomy" id="2585209"/>
    <lineage>
        <taxon>Eukaryota</taxon>
        <taxon>Metazoa</taxon>
        <taxon>Ecdysozoa</taxon>
        <taxon>Arthropoda</taxon>
        <taxon>Chelicerata</taxon>
        <taxon>Arachnida</taxon>
        <taxon>Araneae</taxon>
        <taxon>Araneomorphae</taxon>
        <taxon>Entelegynae</taxon>
        <taxon>Araneoidea</taxon>
        <taxon>Nephilidae</taxon>
        <taxon>Trichonephila</taxon>
    </lineage>
</organism>
<dbReference type="AlphaFoldDB" id="A0A8X7BKK0"/>
<evidence type="ECO:0000313" key="1">
    <source>
        <dbReference type="EMBL" id="GFY33782.1"/>
    </source>
</evidence>
<accession>A0A8X7BKK0</accession>
<protein>
    <submittedName>
        <fullName evidence="1">Uncharacterized protein</fullName>
    </submittedName>
</protein>
<name>A0A8X7BKK0_TRICX</name>
<sequence>MSESSDYMELSPLKFDQVSACAKLRDTVTGISALHLSIHGMDGRSPSPGNSFMDMYISGKQAMIRRKAEMQKRKQKGKDSTEEFIFPKKTARPISPTSTQDPIETNNSFSDLEQDVEHPPSIETVTTEVVTPKIPPHPIMLKIKDNFREQIKCISEKFPNLRNRIVNDVVKMFSTDHEEYRKLKHFLETDKDFEFYILKRQKDKPIKAVIKGLPNSALITDITNDLKLIGFNIDSCTQLISKKN</sequence>
<keyword evidence="2" id="KW-1185">Reference proteome</keyword>